<protein>
    <submittedName>
        <fullName evidence="2">ABC transporter permease</fullName>
    </submittedName>
</protein>
<dbReference type="Pfam" id="PF12679">
    <property type="entry name" value="ABC2_membrane_2"/>
    <property type="match status" value="1"/>
</dbReference>
<feature type="transmembrane region" description="Helical" evidence="1">
    <location>
        <begin position="156"/>
        <end position="181"/>
    </location>
</feature>
<reference evidence="2 3" key="1">
    <citation type="submission" date="2021-06" db="EMBL/GenBank/DDBJ databases">
        <authorList>
            <person name="Sun Q."/>
            <person name="Li D."/>
        </authorList>
    </citation>
    <scope>NUCLEOTIDE SEQUENCE [LARGE SCALE GENOMIC DNA]</scope>
    <source>
        <strain evidence="2 3">MSJ-11</strain>
    </source>
</reference>
<accession>A0ABS6EEU0</accession>
<sequence length="265" mass="29956">MNVFLYELKAYRKSTIIWSCSLVALIIVFLSVFPAFTKDITEFKNILEGFPEVVRKAIGISLDNISTFLGFYSYVFLYILLCGSIQAMNLGTSILSKEVREKTADFLLTKPVTRAQIVTSKLLAALTSLIITNIVYLVAASLMASAVKNQEFDYKIFFMISITMFFVQLIFLLLGILVSVLATKIKSVLPISLGTVFGFFIINMFSSIIDDEVLRYIAPFKYYDTSYIIKNSSYETSFIIIEIIFIVVSIFASYLIYSKKDIHGV</sequence>
<evidence type="ECO:0000313" key="2">
    <source>
        <dbReference type="EMBL" id="MBU5483221.1"/>
    </source>
</evidence>
<keyword evidence="3" id="KW-1185">Reference proteome</keyword>
<feature type="transmembrane region" description="Helical" evidence="1">
    <location>
        <begin position="122"/>
        <end position="144"/>
    </location>
</feature>
<organism evidence="2 3">
    <name type="scientific">Clostridium mobile</name>
    <dbReference type="NCBI Taxonomy" id="2841512"/>
    <lineage>
        <taxon>Bacteria</taxon>
        <taxon>Bacillati</taxon>
        <taxon>Bacillota</taxon>
        <taxon>Clostridia</taxon>
        <taxon>Eubacteriales</taxon>
        <taxon>Clostridiaceae</taxon>
        <taxon>Clostridium</taxon>
    </lineage>
</organism>
<dbReference type="EMBL" id="JAHLQF010000001">
    <property type="protein sequence ID" value="MBU5483221.1"/>
    <property type="molecule type" value="Genomic_DNA"/>
</dbReference>
<feature type="transmembrane region" description="Helical" evidence="1">
    <location>
        <begin position="188"/>
        <end position="209"/>
    </location>
</feature>
<name>A0ABS6EEU0_9CLOT</name>
<comment type="caution">
    <text evidence="2">The sequence shown here is derived from an EMBL/GenBank/DDBJ whole genome shotgun (WGS) entry which is preliminary data.</text>
</comment>
<dbReference type="PANTHER" id="PTHR37305:SF1">
    <property type="entry name" value="MEMBRANE PROTEIN"/>
    <property type="match status" value="1"/>
</dbReference>
<dbReference type="PANTHER" id="PTHR37305">
    <property type="entry name" value="INTEGRAL MEMBRANE PROTEIN-RELATED"/>
    <property type="match status" value="1"/>
</dbReference>
<keyword evidence="1" id="KW-0472">Membrane</keyword>
<evidence type="ECO:0000256" key="1">
    <source>
        <dbReference type="SAM" id="Phobius"/>
    </source>
</evidence>
<keyword evidence="1" id="KW-0812">Transmembrane</keyword>
<proteinExistence type="predicted"/>
<keyword evidence="1" id="KW-1133">Transmembrane helix</keyword>
<gene>
    <name evidence="2" type="ORF">KQI86_02705</name>
</gene>
<dbReference type="Proteomes" id="UP000726170">
    <property type="component" value="Unassembled WGS sequence"/>
</dbReference>
<dbReference type="RefSeq" id="WP_216437618.1">
    <property type="nucleotide sequence ID" value="NZ_JAHLQF010000001.1"/>
</dbReference>
<evidence type="ECO:0000313" key="3">
    <source>
        <dbReference type="Proteomes" id="UP000726170"/>
    </source>
</evidence>
<feature type="transmembrane region" description="Helical" evidence="1">
    <location>
        <begin position="16"/>
        <end position="36"/>
    </location>
</feature>
<feature type="transmembrane region" description="Helical" evidence="1">
    <location>
        <begin position="237"/>
        <end position="257"/>
    </location>
</feature>